<dbReference type="Proteomes" id="UP001377337">
    <property type="component" value="Chromosome"/>
</dbReference>
<evidence type="ECO:0000313" key="2">
    <source>
        <dbReference type="Proteomes" id="UP001377337"/>
    </source>
</evidence>
<gene>
    <name evidence="1" type="ORF">WCV65_11885</name>
</gene>
<reference evidence="1 2" key="1">
    <citation type="submission" date="2024-02" db="EMBL/GenBank/DDBJ databases">
        <title>Seven novel Bacillus-like species.</title>
        <authorList>
            <person name="Liu G."/>
        </authorList>
    </citation>
    <scope>NUCLEOTIDE SEQUENCE [LARGE SCALE GENOMIC DNA]</scope>
    <source>
        <strain evidence="1 2">FJAT-52054</strain>
    </source>
</reference>
<keyword evidence="2" id="KW-1185">Reference proteome</keyword>
<proteinExistence type="predicted"/>
<evidence type="ECO:0000313" key="1">
    <source>
        <dbReference type="EMBL" id="WXB95277.1"/>
    </source>
</evidence>
<organism evidence="1 2">
    <name type="scientific">Metabacillus sediminis</name>
    <dbReference type="NCBI Taxonomy" id="3117746"/>
    <lineage>
        <taxon>Bacteria</taxon>
        <taxon>Bacillati</taxon>
        <taxon>Bacillota</taxon>
        <taxon>Bacilli</taxon>
        <taxon>Bacillales</taxon>
        <taxon>Bacillaceae</taxon>
        <taxon>Metabacillus</taxon>
    </lineage>
</organism>
<protein>
    <submittedName>
        <fullName evidence="1">Uncharacterized protein</fullName>
    </submittedName>
</protein>
<name>A0ABZ2NC05_9BACI</name>
<dbReference type="EMBL" id="CP147407">
    <property type="protein sequence ID" value="WXB95277.1"/>
    <property type="molecule type" value="Genomic_DNA"/>
</dbReference>
<accession>A0ABZ2NC05</accession>
<sequence>MLGNEEFQRITNALNRSFEHLSDQSADSAAVQSIGTAREDLLHAISHASSLERKLIIHTLYDKN</sequence>
<dbReference type="RefSeq" id="WP_035408755.1">
    <property type="nucleotide sequence ID" value="NZ_CP147407.1"/>
</dbReference>